<dbReference type="EMBL" id="JASCZI010121883">
    <property type="protein sequence ID" value="MED6163207.1"/>
    <property type="molecule type" value="Genomic_DNA"/>
</dbReference>
<sequence length="302" mass="34830">MAPNTRKRKDTAPSSSHDGTRFKSLAYEKHYEAVVQHKSAIPEVAFSLSKEQYRHITTDITRRMWRLLYNPPQNKMEITLLREFYANAKMTKIEKQTDPHLTTFVRGKEVNFSPESIKVIFQLPGIADIPQSYEARKVGDDPRLNGVLRDIARGWFDFIRRSLIPSSNNNEVTVEMVVLIHSIMEGLDVKVEKLISDNILAAAENKDERSKLPFPSIIYCLLYANGIPQIPGDELVPVERPIIAESIERNRYIQTQQKIQQQAPPPPPQVQQEQVQQVQPLPQEFNWKELNQQFQGMRVDQS</sequence>
<dbReference type="InterPro" id="IPR046796">
    <property type="entry name" value="Transposase_32_dom"/>
</dbReference>
<accession>A0ABU6UPD5</accession>
<name>A0ABU6UPD5_9FABA</name>
<evidence type="ECO:0000259" key="2">
    <source>
        <dbReference type="Pfam" id="PF20167"/>
    </source>
</evidence>
<comment type="caution">
    <text evidence="3">The sequence shown here is derived from an EMBL/GenBank/DDBJ whole genome shotgun (WGS) entry which is preliminary data.</text>
</comment>
<proteinExistence type="predicted"/>
<dbReference type="Pfam" id="PF20167">
    <property type="entry name" value="Transposase_32"/>
    <property type="match status" value="1"/>
</dbReference>
<feature type="region of interest" description="Disordered" evidence="1">
    <location>
        <begin position="1"/>
        <end position="20"/>
    </location>
</feature>
<dbReference type="Proteomes" id="UP001341840">
    <property type="component" value="Unassembled WGS sequence"/>
</dbReference>
<feature type="domain" description="Putative plant transposon protein" evidence="2">
    <location>
        <begin position="62"/>
        <end position="228"/>
    </location>
</feature>
<evidence type="ECO:0000256" key="1">
    <source>
        <dbReference type="SAM" id="MobiDB-lite"/>
    </source>
</evidence>
<gene>
    <name evidence="3" type="ORF">PIB30_077742</name>
</gene>
<protein>
    <recommendedName>
        <fullName evidence="2">Putative plant transposon protein domain-containing protein</fullName>
    </recommendedName>
</protein>
<evidence type="ECO:0000313" key="3">
    <source>
        <dbReference type="EMBL" id="MED6163207.1"/>
    </source>
</evidence>
<keyword evidence="4" id="KW-1185">Reference proteome</keyword>
<evidence type="ECO:0000313" key="4">
    <source>
        <dbReference type="Proteomes" id="UP001341840"/>
    </source>
</evidence>
<reference evidence="3 4" key="1">
    <citation type="journal article" date="2023" name="Plants (Basel)">
        <title>Bridging the Gap: Combining Genomics and Transcriptomics Approaches to Understand Stylosanthes scabra, an Orphan Legume from the Brazilian Caatinga.</title>
        <authorList>
            <person name="Ferreira-Neto J.R.C."/>
            <person name="da Silva M.D."/>
            <person name="Binneck E."/>
            <person name="de Melo N.F."/>
            <person name="da Silva R.H."/>
            <person name="de Melo A.L.T.M."/>
            <person name="Pandolfi V."/>
            <person name="Bustamante F.O."/>
            <person name="Brasileiro-Vidal A.C."/>
            <person name="Benko-Iseppon A.M."/>
        </authorList>
    </citation>
    <scope>NUCLEOTIDE SEQUENCE [LARGE SCALE GENOMIC DNA]</scope>
    <source>
        <tissue evidence="3">Leaves</tissue>
    </source>
</reference>
<organism evidence="3 4">
    <name type="scientific">Stylosanthes scabra</name>
    <dbReference type="NCBI Taxonomy" id="79078"/>
    <lineage>
        <taxon>Eukaryota</taxon>
        <taxon>Viridiplantae</taxon>
        <taxon>Streptophyta</taxon>
        <taxon>Embryophyta</taxon>
        <taxon>Tracheophyta</taxon>
        <taxon>Spermatophyta</taxon>
        <taxon>Magnoliopsida</taxon>
        <taxon>eudicotyledons</taxon>
        <taxon>Gunneridae</taxon>
        <taxon>Pentapetalae</taxon>
        <taxon>rosids</taxon>
        <taxon>fabids</taxon>
        <taxon>Fabales</taxon>
        <taxon>Fabaceae</taxon>
        <taxon>Papilionoideae</taxon>
        <taxon>50 kb inversion clade</taxon>
        <taxon>dalbergioids sensu lato</taxon>
        <taxon>Dalbergieae</taxon>
        <taxon>Pterocarpus clade</taxon>
        <taxon>Stylosanthes</taxon>
    </lineage>
</organism>